<comment type="similarity">
    <text evidence="2 6">Belongs to the transposase mutator family.</text>
</comment>
<evidence type="ECO:0000256" key="7">
    <source>
        <dbReference type="SAM" id="MobiDB-lite"/>
    </source>
</evidence>
<evidence type="ECO:0000313" key="9">
    <source>
        <dbReference type="Proteomes" id="UP000019248"/>
    </source>
</evidence>
<protein>
    <recommendedName>
        <fullName evidence="6">Mutator family transposase</fullName>
    </recommendedName>
</protein>
<dbReference type="Proteomes" id="UP000019248">
    <property type="component" value="Unassembled WGS sequence"/>
</dbReference>
<reference evidence="8 9" key="1">
    <citation type="journal article" date="2014" name="Int. J. Syst. Evol. Microbiol.">
        <title>Listeria floridensis sp. nov., Listeria aquatica sp. nov., Listeria cornellensis sp. nov., Listeria riparia sp. nov. and Listeria grandensis sp. nov., from agricultural and natural environments.</title>
        <authorList>
            <person name="den Bakker H.C."/>
            <person name="Warchocki S."/>
            <person name="Wright E.M."/>
            <person name="Allred A.F."/>
            <person name="Ahlstrom C."/>
            <person name="Manuel C.S."/>
            <person name="Stasiewicz M.J."/>
            <person name="Burrell A."/>
            <person name="Roof S."/>
            <person name="Strawn L."/>
            <person name="Fortes E.D."/>
            <person name="Nightingale K.K."/>
            <person name="Kephart D."/>
            <person name="Wiedmann M."/>
        </authorList>
    </citation>
    <scope>NUCLEOTIDE SEQUENCE [LARGE SCALE GENOMIC DNA]</scope>
    <source>
        <strain evidence="8 9">FSL S10-1204</strain>
    </source>
</reference>
<evidence type="ECO:0000256" key="5">
    <source>
        <dbReference type="ARBA" id="ARBA00023172"/>
    </source>
</evidence>
<evidence type="ECO:0000256" key="3">
    <source>
        <dbReference type="ARBA" id="ARBA00022578"/>
    </source>
</evidence>
<proteinExistence type="inferred from homology"/>
<feature type="compositionally biased region" description="Basic and acidic residues" evidence="7">
    <location>
        <begin position="52"/>
        <end position="69"/>
    </location>
</feature>
<keyword evidence="5 6" id="KW-0233">DNA recombination</keyword>
<organism evidence="8 9">
    <name type="scientific">Listeria riparia FSL S10-1204</name>
    <dbReference type="NCBI Taxonomy" id="1265816"/>
    <lineage>
        <taxon>Bacteria</taxon>
        <taxon>Bacillati</taxon>
        <taxon>Bacillota</taxon>
        <taxon>Bacilli</taxon>
        <taxon>Bacillales</taxon>
        <taxon>Listeriaceae</taxon>
        <taxon>Listeria</taxon>
    </lineage>
</organism>
<accession>W7D2Q4</accession>
<dbReference type="GO" id="GO:0006313">
    <property type="term" value="P:DNA transposition"/>
    <property type="evidence" value="ECO:0007669"/>
    <property type="project" value="UniProtKB-UniRule"/>
</dbReference>
<comment type="caution">
    <text evidence="8">The sequence shown here is derived from an EMBL/GenBank/DDBJ whole genome shotgun (WGS) entry which is preliminary data.</text>
</comment>
<dbReference type="EMBL" id="AODL01000026">
    <property type="protein sequence ID" value="EUJ43230.1"/>
    <property type="molecule type" value="Genomic_DNA"/>
</dbReference>
<keyword evidence="6" id="KW-0814">Transposable element</keyword>
<dbReference type="PANTHER" id="PTHR33217:SF8">
    <property type="entry name" value="MUTATOR FAMILY TRANSPOSASE"/>
    <property type="match status" value="1"/>
</dbReference>
<evidence type="ECO:0000256" key="2">
    <source>
        <dbReference type="ARBA" id="ARBA00010961"/>
    </source>
</evidence>
<keyword evidence="3 6" id="KW-0815">Transposition</keyword>
<gene>
    <name evidence="8" type="ORF">PRIP_13853</name>
</gene>
<comment type="function">
    <text evidence="1 6">Required for the transposition of the insertion element.</text>
</comment>
<dbReference type="AlphaFoldDB" id="W7D2Q4"/>
<dbReference type="RefSeq" id="WP_036101534.1">
    <property type="nucleotide sequence ID" value="NZ_AODL01000026.1"/>
</dbReference>
<evidence type="ECO:0000256" key="4">
    <source>
        <dbReference type="ARBA" id="ARBA00023125"/>
    </source>
</evidence>
<dbReference type="InterPro" id="IPR001207">
    <property type="entry name" value="Transposase_mutator"/>
</dbReference>
<evidence type="ECO:0000313" key="8">
    <source>
        <dbReference type="EMBL" id="EUJ43230.1"/>
    </source>
</evidence>
<dbReference type="PANTHER" id="PTHR33217">
    <property type="entry name" value="TRANSPOSASE FOR INSERTION SEQUENCE ELEMENT IS1081"/>
    <property type="match status" value="1"/>
</dbReference>
<name>W7D2Q4_9LIST</name>
<evidence type="ECO:0000256" key="6">
    <source>
        <dbReference type="RuleBase" id="RU365089"/>
    </source>
</evidence>
<dbReference type="GO" id="GO:0003677">
    <property type="term" value="F:DNA binding"/>
    <property type="evidence" value="ECO:0007669"/>
    <property type="project" value="UniProtKB-UniRule"/>
</dbReference>
<feature type="region of interest" description="Disordered" evidence="7">
    <location>
        <begin position="52"/>
        <end position="106"/>
    </location>
</feature>
<keyword evidence="4 6" id="KW-0238">DNA-binding</keyword>
<dbReference type="GO" id="GO:0004803">
    <property type="term" value="F:transposase activity"/>
    <property type="evidence" value="ECO:0007669"/>
    <property type="project" value="UniProtKB-UniRule"/>
</dbReference>
<evidence type="ECO:0000256" key="1">
    <source>
        <dbReference type="ARBA" id="ARBA00002190"/>
    </source>
</evidence>
<keyword evidence="9" id="KW-1185">Reference proteome</keyword>
<sequence>MPKKKRDPKTVALAKAIVEEYQPESVEEMQSALKDVFGPLFEQLLQGEMEHHLGYSVHSREDKEDDNRRNGYGNKTVRTSYGEVPIDVPRDRSGTFEPQVIPKRQK</sequence>
<dbReference type="Pfam" id="PF00872">
    <property type="entry name" value="Transposase_mut"/>
    <property type="match status" value="1"/>
</dbReference>
<feature type="non-terminal residue" evidence="8">
    <location>
        <position position="106"/>
    </location>
</feature>